<proteinExistence type="predicted"/>
<dbReference type="Gene3D" id="1.20.1250.20">
    <property type="entry name" value="MFS general substrate transporter like domains"/>
    <property type="match status" value="2"/>
</dbReference>
<feature type="transmembrane region" description="Helical" evidence="6">
    <location>
        <begin position="161"/>
        <end position="181"/>
    </location>
</feature>
<sequence length="390" mass="40028">MAQRSGRELLGVATAAFFVTMVARLAPSPLVPDIMDAFVVTKSEVGVALTGMWAAYALFQFPGGVLADRYGERRVVLLAMGATGVASTVLAAAPTFPLFAAFAVTLGAAAGLYFTAGTAFLTAQFEDTGRALGIHEIGASSAGLVAPVASAYAATRFGWRAGPLVPATVAVVVLVLFAWRAPRTPPADPGQSLTEQLDVRRLLALLARPSVLFTTVLAMVAFFTWQAFASFFPTFLVEYADVPTGRASLVFGAVFALTIGGAPALGWASDATGRDATFGASLLAGIAGYVLFLFAEGTAAVVAGTLLVGIGLSWPGVLNSRFMDVLAEDERGTGFGLVRTVVLLVSSLGSGVTGTIADRAGWLPAYGLVAGLMGLLVVLLVANQALGVDA</sequence>
<dbReference type="PANTHER" id="PTHR43124:SF3">
    <property type="entry name" value="CHLORAMPHENICOL EFFLUX PUMP RV0191"/>
    <property type="match status" value="1"/>
</dbReference>
<dbReference type="GO" id="GO:0022857">
    <property type="term" value="F:transmembrane transporter activity"/>
    <property type="evidence" value="ECO:0007669"/>
    <property type="project" value="InterPro"/>
</dbReference>
<dbReference type="InterPro" id="IPR011701">
    <property type="entry name" value="MFS"/>
</dbReference>
<accession>A0A7D5KVE4</accession>
<evidence type="ECO:0000256" key="5">
    <source>
        <dbReference type="ARBA" id="ARBA00023136"/>
    </source>
</evidence>
<dbReference type="OrthoDB" id="29061at2157"/>
<keyword evidence="5 6" id="KW-0472">Membrane</keyword>
<feature type="transmembrane region" description="Helical" evidence="6">
    <location>
        <begin position="337"/>
        <end position="357"/>
    </location>
</feature>
<evidence type="ECO:0000256" key="6">
    <source>
        <dbReference type="SAM" id="Phobius"/>
    </source>
</evidence>
<dbReference type="Proteomes" id="UP000509750">
    <property type="component" value="Chromosome"/>
</dbReference>
<dbReference type="InterPro" id="IPR050189">
    <property type="entry name" value="MFS_Efflux_Transporters"/>
</dbReference>
<evidence type="ECO:0000256" key="1">
    <source>
        <dbReference type="ARBA" id="ARBA00004651"/>
    </source>
</evidence>
<keyword evidence="4 6" id="KW-1133">Transmembrane helix</keyword>
<dbReference type="AlphaFoldDB" id="A0A7D5KVE4"/>
<evidence type="ECO:0000313" key="9">
    <source>
        <dbReference type="Proteomes" id="UP000509750"/>
    </source>
</evidence>
<gene>
    <name evidence="8" type="ORF">HUG10_15180</name>
</gene>
<dbReference type="PROSITE" id="PS50850">
    <property type="entry name" value="MFS"/>
    <property type="match status" value="1"/>
</dbReference>
<dbReference type="PANTHER" id="PTHR43124">
    <property type="entry name" value="PURINE EFFLUX PUMP PBUE"/>
    <property type="match status" value="1"/>
</dbReference>
<dbReference type="Pfam" id="PF07690">
    <property type="entry name" value="MFS_1"/>
    <property type="match status" value="1"/>
</dbReference>
<evidence type="ECO:0000313" key="8">
    <source>
        <dbReference type="EMBL" id="QLG28800.1"/>
    </source>
</evidence>
<feature type="domain" description="Major facilitator superfamily (MFS) profile" evidence="7">
    <location>
        <begin position="8"/>
        <end position="390"/>
    </location>
</feature>
<evidence type="ECO:0000259" key="7">
    <source>
        <dbReference type="PROSITE" id="PS50850"/>
    </source>
</evidence>
<dbReference type="GeneID" id="56030203"/>
<feature type="transmembrane region" description="Helical" evidence="6">
    <location>
        <begin position="133"/>
        <end position="155"/>
    </location>
</feature>
<organism evidence="8 9">
    <name type="scientific">Halorarum halophilum</name>
    <dbReference type="NCBI Taxonomy" id="2743090"/>
    <lineage>
        <taxon>Archaea</taxon>
        <taxon>Methanobacteriati</taxon>
        <taxon>Methanobacteriota</taxon>
        <taxon>Stenosarchaea group</taxon>
        <taxon>Halobacteria</taxon>
        <taxon>Halobacteriales</taxon>
        <taxon>Haloferacaceae</taxon>
        <taxon>Halorarum</taxon>
    </lineage>
</organism>
<keyword evidence="9" id="KW-1185">Reference proteome</keyword>
<feature type="transmembrane region" description="Helical" evidence="6">
    <location>
        <begin position="75"/>
        <end position="93"/>
    </location>
</feature>
<dbReference type="InterPro" id="IPR036259">
    <property type="entry name" value="MFS_trans_sf"/>
</dbReference>
<dbReference type="InterPro" id="IPR020846">
    <property type="entry name" value="MFS_dom"/>
</dbReference>
<protein>
    <submittedName>
        <fullName evidence="8">MFS transporter</fullName>
    </submittedName>
</protein>
<feature type="transmembrane region" description="Helical" evidence="6">
    <location>
        <begin position="248"/>
        <end position="269"/>
    </location>
</feature>
<feature type="transmembrane region" description="Helical" evidence="6">
    <location>
        <begin position="300"/>
        <end position="317"/>
    </location>
</feature>
<evidence type="ECO:0000256" key="2">
    <source>
        <dbReference type="ARBA" id="ARBA00022475"/>
    </source>
</evidence>
<name>A0A7D5KVE4_9EURY</name>
<feature type="transmembrane region" description="Helical" evidence="6">
    <location>
        <begin position="363"/>
        <end position="382"/>
    </location>
</feature>
<dbReference type="KEGG" id="halg:HUG10_15180"/>
<dbReference type="RefSeq" id="WP_179170374.1">
    <property type="nucleotide sequence ID" value="NZ_CP058529.1"/>
</dbReference>
<dbReference type="EMBL" id="CP058529">
    <property type="protein sequence ID" value="QLG28800.1"/>
    <property type="molecule type" value="Genomic_DNA"/>
</dbReference>
<feature type="transmembrane region" description="Helical" evidence="6">
    <location>
        <begin position="276"/>
        <end position="294"/>
    </location>
</feature>
<feature type="transmembrane region" description="Helical" evidence="6">
    <location>
        <begin position="99"/>
        <end position="121"/>
    </location>
</feature>
<keyword evidence="3 6" id="KW-0812">Transmembrane</keyword>
<dbReference type="SUPFAM" id="SSF103473">
    <property type="entry name" value="MFS general substrate transporter"/>
    <property type="match status" value="1"/>
</dbReference>
<dbReference type="GO" id="GO:0005886">
    <property type="term" value="C:plasma membrane"/>
    <property type="evidence" value="ECO:0007669"/>
    <property type="project" value="UniProtKB-SubCell"/>
</dbReference>
<feature type="transmembrane region" description="Helical" evidence="6">
    <location>
        <begin position="202"/>
        <end position="228"/>
    </location>
</feature>
<keyword evidence="2" id="KW-1003">Cell membrane</keyword>
<evidence type="ECO:0000256" key="4">
    <source>
        <dbReference type="ARBA" id="ARBA00022989"/>
    </source>
</evidence>
<comment type="subcellular location">
    <subcellularLocation>
        <location evidence="1">Cell membrane</location>
        <topology evidence="1">Multi-pass membrane protein</topology>
    </subcellularLocation>
</comment>
<feature type="transmembrane region" description="Helical" evidence="6">
    <location>
        <begin position="45"/>
        <end position="63"/>
    </location>
</feature>
<evidence type="ECO:0000256" key="3">
    <source>
        <dbReference type="ARBA" id="ARBA00022692"/>
    </source>
</evidence>
<reference evidence="8 9" key="1">
    <citation type="submission" date="2020-07" db="EMBL/GenBank/DDBJ databases">
        <title>Gai3-2, isolated from salt lake.</title>
        <authorList>
            <person name="Cui H."/>
            <person name="Shi X."/>
        </authorList>
    </citation>
    <scope>NUCLEOTIDE SEQUENCE [LARGE SCALE GENOMIC DNA]</scope>
    <source>
        <strain evidence="8 9">Gai3-2</strain>
    </source>
</reference>